<feature type="compositionally biased region" description="Pro residues" evidence="2">
    <location>
        <begin position="456"/>
        <end position="467"/>
    </location>
</feature>
<comment type="caution">
    <text evidence="6">The sequence shown here is derived from an EMBL/GenBank/DDBJ whole genome shotgun (WGS) entry which is preliminary data.</text>
</comment>
<feature type="compositionally biased region" description="Gly residues" evidence="2">
    <location>
        <begin position="15"/>
        <end position="35"/>
    </location>
</feature>
<keyword evidence="3" id="KW-0812">Transmembrane</keyword>
<dbReference type="InterPro" id="IPR027381">
    <property type="entry name" value="LytR/CpsA/Psr_C"/>
</dbReference>
<sequence length="589" mass="62131">MADGPRKPGGRRRTGGNGGGTGRDTGQDAGTGAGKDTGKGADDPLERYFRPRPGGARGPVPGGAADDDEIEGVTVDGVPAPRVAVEGPRGPRRPGTALSRSSALSARRQRRFLMLTGTMSAFVLLTSGGAWAFQNYVTGAIDKIRVSGLGRDGGGPKGAMTILVAGVDRREGLTREQQRAARLGREAGERSDTMLLVHVARNHDRVTVVSLPRDSYVTIPAHRSNGSEGAKGSSVPSRPGKLTWAYQFGGPDLTVDTVKRATGVSIDHYVEVNFYGFVSMVDALGGVDVCTEQPINDRKSGLVLPAGKSHLDGLKALGFARARYTLTGGSDLGRIDRQQQFMAAMMKQALNTRTLSDPVKSSRFLNAALKSLRVDDDLADNLPKLADQMKNLSTDNLTFANVPLSNPDHNAVLWNAPGAQSTVLWDRSGADDLFTKIRRDQPVTKPSPTATRPSATPTPSPTGPTIPPKEIQVSVLNAIGTPGLATKAGGELRKVGFKVTVVPGVARRGLKTTTIQYGPARADSAETLAAAIPGAKLKKIGSLGSRIQVMVGGDWPGAERVEVAEPAPSATPRQEREVEARTATQKLCR</sequence>
<dbReference type="PANTHER" id="PTHR33392:SF6">
    <property type="entry name" value="POLYISOPRENYL-TEICHOIC ACID--PEPTIDOGLYCAN TEICHOIC ACID TRANSFERASE TAGU"/>
    <property type="match status" value="1"/>
</dbReference>
<dbReference type="InterPro" id="IPR050922">
    <property type="entry name" value="LytR/CpsA/Psr_CW_biosynth"/>
</dbReference>
<dbReference type="RefSeq" id="WP_197009611.1">
    <property type="nucleotide sequence ID" value="NZ_BAABES010000025.1"/>
</dbReference>
<keyword evidence="7" id="KW-1185">Reference proteome</keyword>
<keyword evidence="3" id="KW-1133">Transmembrane helix</keyword>
<feature type="region of interest" description="Disordered" evidence="2">
    <location>
        <begin position="1"/>
        <end position="104"/>
    </location>
</feature>
<evidence type="ECO:0000313" key="6">
    <source>
        <dbReference type="EMBL" id="MBG6086643.1"/>
    </source>
</evidence>
<feature type="domain" description="LytR/CpsA/Psr regulator C-terminal" evidence="5">
    <location>
        <begin position="470"/>
        <end position="555"/>
    </location>
</feature>
<accession>A0A931GGS4</accession>
<dbReference type="InterPro" id="IPR004474">
    <property type="entry name" value="LytR_CpsA_psr"/>
</dbReference>
<gene>
    <name evidence="6" type="ORF">IW256_000756</name>
</gene>
<dbReference type="NCBIfam" id="TIGR00350">
    <property type="entry name" value="lytR_cpsA_psr"/>
    <property type="match status" value="1"/>
</dbReference>
<proteinExistence type="inferred from homology"/>
<dbReference type="Gene3D" id="3.40.630.190">
    <property type="entry name" value="LCP protein"/>
    <property type="match status" value="1"/>
</dbReference>
<reference evidence="6" key="1">
    <citation type="submission" date="2020-11" db="EMBL/GenBank/DDBJ databases">
        <title>Sequencing the genomes of 1000 actinobacteria strains.</title>
        <authorList>
            <person name="Klenk H.-P."/>
        </authorList>
    </citation>
    <scope>NUCLEOTIDE SEQUENCE</scope>
    <source>
        <strain evidence="6">DSM 43175</strain>
    </source>
</reference>
<dbReference type="Gene3D" id="3.30.70.2390">
    <property type="match status" value="1"/>
</dbReference>
<dbReference type="Pfam" id="PF03816">
    <property type="entry name" value="LytR_cpsA_psr"/>
    <property type="match status" value="1"/>
</dbReference>
<evidence type="ECO:0000256" key="3">
    <source>
        <dbReference type="SAM" id="Phobius"/>
    </source>
</evidence>
<dbReference type="AlphaFoldDB" id="A0A931GGS4"/>
<feature type="region of interest" description="Disordered" evidence="2">
    <location>
        <begin position="436"/>
        <end position="467"/>
    </location>
</feature>
<feature type="region of interest" description="Disordered" evidence="2">
    <location>
        <begin position="564"/>
        <end position="589"/>
    </location>
</feature>
<feature type="compositionally biased region" description="Low complexity" evidence="2">
    <location>
        <begin position="444"/>
        <end position="455"/>
    </location>
</feature>
<feature type="domain" description="Cell envelope-related transcriptional attenuator" evidence="4">
    <location>
        <begin position="190"/>
        <end position="349"/>
    </location>
</feature>
<evidence type="ECO:0000256" key="1">
    <source>
        <dbReference type="ARBA" id="ARBA00006068"/>
    </source>
</evidence>
<evidence type="ECO:0000256" key="2">
    <source>
        <dbReference type="SAM" id="MobiDB-lite"/>
    </source>
</evidence>
<protein>
    <submittedName>
        <fullName evidence="6">LCP family protein required for cell wall assembly</fullName>
    </submittedName>
</protein>
<feature type="compositionally biased region" description="Basic and acidic residues" evidence="2">
    <location>
        <begin position="36"/>
        <end position="49"/>
    </location>
</feature>
<comment type="similarity">
    <text evidence="1">Belongs to the LytR/CpsA/Psr (LCP) family.</text>
</comment>
<dbReference type="Pfam" id="PF13399">
    <property type="entry name" value="LytR_C"/>
    <property type="match status" value="1"/>
</dbReference>
<dbReference type="PANTHER" id="PTHR33392">
    <property type="entry name" value="POLYISOPRENYL-TEICHOIC ACID--PEPTIDOGLYCAN TEICHOIC ACID TRANSFERASE TAGU"/>
    <property type="match status" value="1"/>
</dbReference>
<evidence type="ECO:0000259" key="5">
    <source>
        <dbReference type="Pfam" id="PF13399"/>
    </source>
</evidence>
<keyword evidence="3" id="KW-0472">Membrane</keyword>
<organism evidence="6 7">
    <name type="scientific">Actinomadura viridis</name>
    <dbReference type="NCBI Taxonomy" id="58110"/>
    <lineage>
        <taxon>Bacteria</taxon>
        <taxon>Bacillati</taxon>
        <taxon>Actinomycetota</taxon>
        <taxon>Actinomycetes</taxon>
        <taxon>Streptosporangiales</taxon>
        <taxon>Thermomonosporaceae</taxon>
        <taxon>Actinomadura</taxon>
    </lineage>
</organism>
<evidence type="ECO:0000259" key="4">
    <source>
        <dbReference type="Pfam" id="PF03816"/>
    </source>
</evidence>
<dbReference type="Proteomes" id="UP000614047">
    <property type="component" value="Unassembled WGS sequence"/>
</dbReference>
<feature type="transmembrane region" description="Helical" evidence="3">
    <location>
        <begin position="112"/>
        <end position="133"/>
    </location>
</feature>
<dbReference type="EMBL" id="JADOUA010000001">
    <property type="protein sequence ID" value="MBG6086643.1"/>
    <property type="molecule type" value="Genomic_DNA"/>
</dbReference>
<name>A0A931GGS4_9ACTN</name>
<evidence type="ECO:0000313" key="7">
    <source>
        <dbReference type="Proteomes" id="UP000614047"/>
    </source>
</evidence>